<dbReference type="HOGENOM" id="CLU_1312211_0_0_1"/>
<evidence type="ECO:0000313" key="2">
    <source>
        <dbReference type="Proteomes" id="UP000013827"/>
    </source>
</evidence>
<dbReference type="AlphaFoldDB" id="A0A0D3KM57"/>
<dbReference type="RefSeq" id="XP_005789271.1">
    <property type="nucleotide sequence ID" value="XM_005789214.1"/>
</dbReference>
<reference evidence="1" key="2">
    <citation type="submission" date="2024-10" db="UniProtKB">
        <authorList>
            <consortium name="EnsemblProtists"/>
        </authorList>
    </citation>
    <scope>IDENTIFICATION</scope>
</reference>
<accession>A0A0D3KM57</accession>
<dbReference type="EnsemblProtists" id="EOD36842">
    <property type="protein sequence ID" value="EOD36842"/>
    <property type="gene ID" value="EMIHUDRAFT_201100"/>
</dbReference>
<dbReference type="GeneID" id="17282112"/>
<dbReference type="KEGG" id="ehx:EMIHUDRAFT_201100"/>
<dbReference type="PaxDb" id="2903-EOD36842"/>
<evidence type="ECO:0000313" key="1">
    <source>
        <dbReference type="EnsemblProtists" id="EOD36842"/>
    </source>
</evidence>
<name>A0A0D3KM57_EMIH1</name>
<proteinExistence type="predicted"/>
<reference evidence="2" key="1">
    <citation type="journal article" date="2013" name="Nature">
        <title>Pan genome of the phytoplankton Emiliania underpins its global distribution.</title>
        <authorList>
            <person name="Read B.A."/>
            <person name="Kegel J."/>
            <person name="Klute M.J."/>
            <person name="Kuo A."/>
            <person name="Lefebvre S.C."/>
            <person name="Maumus F."/>
            <person name="Mayer C."/>
            <person name="Miller J."/>
            <person name="Monier A."/>
            <person name="Salamov A."/>
            <person name="Young J."/>
            <person name="Aguilar M."/>
            <person name="Claverie J.M."/>
            <person name="Frickenhaus S."/>
            <person name="Gonzalez K."/>
            <person name="Herman E.K."/>
            <person name="Lin Y.C."/>
            <person name="Napier J."/>
            <person name="Ogata H."/>
            <person name="Sarno A.F."/>
            <person name="Shmutz J."/>
            <person name="Schroeder D."/>
            <person name="de Vargas C."/>
            <person name="Verret F."/>
            <person name="von Dassow P."/>
            <person name="Valentin K."/>
            <person name="Van de Peer Y."/>
            <person name="Wheeler G."/>
            <person name="Dacks J.B."/>
            <person name="Delwiche C.F."/>
            <person name="Dyhrman S.T."/>
            <person name="Glockner G."/>
            <person name="John U."/>
            <person name="Richards T."/>
            <person name="Worden A.Z."/>
            <person name="Zhang X."/>
            <person name="Grigoriev I.V."/>
            <person name="Allen A.E."/>
            <person name="Bidle K."/>
            <person name="Borodovsky M."/>
            <person name="Bowler C."/>
            <person name="Brownlee C."/>
            <person name="Cock J.M."/>
            <person name="Elias M."/>
            <person name="Gladyshev V.N."/>
            <person name="Groth M."/>
            <person name="Guda C."/>
            <person name="Hadaegh A."/>
            <person name="Iglesias-Rodriguez M.D."/>
            <person name="Jenkins J."/>
            <person name="Jones B.M."/>
            <person name="Lawson T."/>
            <person name="Leese F."/>
            <person name="Lindquist E."/>
            <person name="Lobanov A."/>
            <person name="Lomsadze A."/>
            <person name="Malik S.B."/>
            <person name="Marsh M.E."/>
            <person name="Mackinder L."/>
            <person name="Mock T."/>
            <person name="Mueller-Roeber B."/>
            <person name="Pagarete A."/>
            <person name="Parker M."/>
            <person name="Probert I."/>
            <person name="Quesneville H."/>
            <person name="Raines C."/>
            <person name="Rensing S.A."/>
            <person name="Riano-Pachon D.M."/>
            <person name="Richier S."/>
            <person name="Rokitta S."/>
            <person name="Shiraiwa Y."/>
            <person name="Soanes D.M."/>
            <person name="van der Giezen M."/>
            <person name="Wahlund T.M."/>
            <person name="Williams B."/>
            <person name="Wilson W."/>
            <person name="Wolfe G."/>
            <person name="Wurch L.L."/>
        </authorList>
    </citation>
    <scope>NUCLEOTIDE SEQUENCE</scope>
</reference>
<organism evidence="1 2">
    <name type="scientific">Emiliania huxleyi (strain CCMP1516)</name>
    <dbReference type="NCBI Taxonomy" id="280463"/>
    <lineage>
        <taxon>Eukaryota</taxon>
        <taxon>Haptista</taxon>
        <taxon>Haptophyta</taxon>
        <taxon>Prymnesiophyceae</taxon>
        <taxon>Isochrysidales</taxon>
        <taxon>Noelaerhabdaceae</taxon>
        <taxon>Emiliania</taxon>
    </lineage>
</organism>
<dbReference type="eggNOG" id="ENOG502SENQ">
    <property type="taxonomic scope" value="Eukaryota"/>
</dbReference>
<keyword evidence="2" id="KW-1185">Reference proteome</keyword>
<protein>
    <submittedName>
        <fullName evidence="1">Uncharacterized protein</fullName>
    </submittedName>
</protein>
<sequence length="210" mass="23727">MLFDIGVDAYVIVRRIFYQWVYGRGLYINELMASKLPLLGWASMLITVTLQSRERRKSTPGLLNQAEERSARVSLALLFGRLMMSVLFLYVGLSELHRLLFQPYTPYLPGDGHDVVWPKAVELLLAAVTKLLAASLVLEAFRAVGTATCRWHVLDTSTDTSTQAFYAWSWRAIHYREHFMTNVATAGGLLLLVKLGGGRYTVDELVKKKD</sequence>
<dbReference type="Proteomes" id="UP000013827">
    <property type="component" value="Unassembled WGS sequence"/>
</dbReference>